<keyword evidence="4" id="KW-1185">Reference proteome</keyword>
<comment type="caution">
    <text evidence="3">The sequence shown here is derived from an EMBL/GenBank/DDBJ whole genome shotgun (WGS) entry which is preliminary data.</text>
</comment>
<accession>A0AAN6U0G9</accession>
<gene>
    <name evidence="3" type="ORF">N657DRAFT_680124</name>
</gene>
<feature type="region of interest" description="Disordered" evidence="2">
    <location>
        <begin position="227"/>
        <end position="291"/>
    </location>
</feature>
<feature type="coiled-coil region" evidence="1">
    <location>
        <begin position="146"/>
        <end position="218"/>
    </location>
</feature>
<proteinExistence type="predicted"/>
<protein>
    <submittedName>
        <fullName evidence="3">Uncharacterized protein</fullName>
    </submittedName>
</protein>
<evidence type="ECO:0000256" key="2">
    <source>
        <dbReference type="SAM" id="MobiDB-lite"/>
    </source>
</evidence>
<dbReference type="Proteomes" id="UP001302602">
    <property type="component" value="Unassembled WGS sequence"/>
</dbReference>
<evidence type="ECO:0000256" key="1">
    <source>
        <dbReference type="SAM" id="Coils"/>
    </source>
</evidence>
<feature type="compositionally biased region" description="Gly residues" evidence="2">
    <location>
        <begin position="230"/>
        <end position="274"/>
    </location>
</feature>
<organism evidence="3 4">
    <name type="scientific">Parathielavia appendiculata</name>
    <dbReference type="NCBI Taxonomy" id="2587402"/>
    <lineage>
        <taxon>Eukaryota</taxon>
        <taxon>Fungi</taxon>
        <taxon>Dikarya</taxon>
        <taxon>Ascomycota</taxon>
        <taxon>Pezizomycotina</taxon>
        <taxon>Sordariomycetes</taxon>
        <taxon>Sordariomycetidae</taxon>
        <taxon>Sordariales</taxon>
        <taxon>Chaetomiaceae</taxon>
        <taxon>Parathielavia</taxon>
    </lineage>
</organism>
<feature type="compositionally biased region" description="Low complexity" evidence="2">
    <location>
        <begin position="281"/>
        <end position="291"/>
    </location>
</feature>
<sequence length="291" mass="30632">MVGLYDDFAYDGTEFNTFLAQDQFASGSSPEEFHVHSATEPHFPPSIHALKGQPHHHQPYLSPTDPLGPNLDNALRTAHLARSAPTSYPIPSAGPNHHHHHHPPPDLTIDTMGLAWDAHPINTNPPPPAITTAPLTDDPTHLRSLVTALQSELRQAARERDEARMQLSTARNELYAARQLGKRLRVERDEARSQAEFLGAERVKLKQTETRLRRERNEARLAAAVLMKGKGPGGGGGGVRGSGPGGGDAGGMGAGPGLGGGGAGVGGVGAGGLQGEESGESPEVGVMMDQG</sequence>
<reference evidence="3" key="1">
    <citation type="journal article" date="2023" name="Mol. Phylogenet. Evol.">
        <title>Genome-scale phylogeny and comparative genomics of the fungal order Sordariales.</title>
        <authorList>
            <person name="Hensen N."/>
            <person name="Bonometti L."/>
            <person name="Westerberg I."/>
            <person name="Brannstrom I.O."/>
            <person name="Guillou S."/>
            <person name="Cros-Aarteil S."/>
            <person name="Calhoun S."/>
            <person name="Haridas S."/>
            <person name="Kuo A."/>
            <person name="Mondo S."/>
            <person name="Pangilinan J."/>
            <person name="Riley R."/>
            <person name="LaButti K."/>
            <person name="Andreopoulos B."/>
            <person name="Lipzen A."/>
            <person name="Chen C."/>
            <person name="Yan M."/>
            <person name="Daum C."/>
            <person name="Ng V."/>
            <person name="Clum A."/>
            <person name="Steindorff A."/>
            <person name="Ohm R.A."/>
            <person name="Martin F."/>
            <person name="Silar P."/>
            <person name="Natvig D.O."/>
            <person name="Lalanne C."/>
            <person name="Gautier V."/>
            <person name="Ament-Velasquez S.L."/>
            <person name="Kruys A."/>
            <person name="Hutchinson M.I."/>
            <person name="Powell A.J."/>
            <person name="Barry K."/>
            <person name="Miller A.N."/>
            <person name="Grigoriev I.V."/>
            <person name="Debuchy R."/>
            <person name="Gladieux P."/>
            <person name="Hiltunen Thoren M."/>
            <person name="Johannesson H."/>
        </authorList>
    </citation>
    <scope>NUCLEOTIDE SEQUENCE</scope>
    <source>
        <strain evidence="3">CBS 731.68</strain>
    </source>
</reference>
<evidence type="ECO:0000313" key="3">
    <source>
        <dbReference type="EMBL" id="KAK4124077.1"/>
    </source>
</evidence>
<evidence type="ECO:0000313" key="4">
    <source>
        <dbReference type="Proteomes" id="UP001302602"/>
    </source>
</evidence>
<reference evidence="3" key="2">
    <citation type="submission" date="2023-05" db="EMBL/GenBank/DDBJ databases">
        <authorList>
            <consortium name="Lawrence Berkeley National Laboratory"/>
            <person name="Steindorff A."/>
            <person name="Hensen N."/>
            <person name="Bonometti L."/>
            <person name="Westerberg I."/>
            <person name="Brannstrom I.O."/>
            <person name="Guillou S."/>
            <person name="Cros-Aarteil S."/>
            <person name="Calhoun S."/>
            <person name="Haridas S."/>
            <person name="Kuo A."/>
            <person name="Mondo S."/>
            <person name="Pangilinan J."/>
            <person name="Riley R."/>
            <person name="Labutti K."/>
            <person name="Andreopoulos B."/>
            <person name="Lipzen A."/>
            <person name="Chen C."/>
            <person name="Yanf M."/>
            <person name="Daum C."/>
            <person name="Ng V."/>
            <person name="Clum A."/>
            <person name="Ohm R."/>
            <person name="Martin F."/>
            <person name="Silar P."/>
            <person name="Natvig D."/>
            <person name="Lalanne C."/>
            <person name="Gautier V."/>
            <person name="Ament-Velasquez S.L."/>
            <person name="Kruys A."/>
            <person name="Hutchinson M.I."/>
            <person name="Powell A.J."/>
            <person name="Barry K."/>
            <person name="Miller A.N."/>
            <person name="Grigoriev I.V."/>
            <person name="Debuchy R."/>
            <person name="Gladieux P."/>
            <person name="Thoren M.H."/>
            <person name="Johannesson H."/>
        </authorList>
    </citation>
    <scope>NUCLEOTIDE SEQUENCE</scope>
    <source>
        <strain evidence="3">CBS 731.68</strain>
    </source>
</reference>
<dbReference type="EMBL" id="MU853227">
    <property type="protein sequence ID" value="KAK4124077.1"/>
    <property type="molecule type" value="Genomic_DNA"/>
</dbReference>
<dbReference type="AlphaFoldDB" id="A0AAN6U0G9"/>
<name>A0AAN6U0G9_9PEZI</name>
<dbReference type="RefSeq" id="XP_062647848.1">
    <property type="nucleotide sequence ID" value="XM_062796251.1"/>
</dbReference>
<feature type="region of interest" description="Disordered" evidence="2">
    <location>
        <begin position="85"/>
        <end position="108"/>
    </location>
</feature>
<keyword evidence="1" id="KW-0175">Coiled coil</keyword>
<dbReference type="GeneID" id="87833019"/>